<protein>
    <submittedName>
        <fullName evidence="1">Uncharacterized protein</fullName>
    </submittedName>
</protein>
<name>A0A4Q9QBP5_9APHY</name>
<feature type="non-terminal residue" evidence="1">
    <location>
        <position position="135"/>
    </location>
</feature>
<evidence type="ECO:0000313" key="1">
    <source>
        <dbReference type="EMBL" id="TBU65137.1"/>
    </source>
</evidence>
<evidence type="ECO:0000313" key="2">
    <source>
        <dbReference type="Proteomes" id="UP000292082"/>
    </source>
</evidence>
<organism evidence="1 2">
    <name type="scientific">Dichomitus squalens</name>
    <dbReference type="NCBI Taxonomy" id="114155"/>
    <lineage>
        <taxon>Eukaryota</taxon>
        <taxon>Fungi</taxon>
        <taxon>Dikarya</taxon>
        <taxon>Basidiomycota</taxon>
        <taxon>Agaricomycotina</taxon>
        <taxon>Agaricomycetes</taxon>
        <taxon>Polyporales</taxon>
        <taxon>Polyporaceae</taxon>
        <taxon>Dichomitus</taxon>
    </lineage>
</organism>
<dbReference type="EMBL" id="ML145085">
    <property type="protein sequence ID" value="TBU65137.1"/>
    <property type="molecule type" value="Genomic_DNA"/>
</dbReference>
<keyword evidence="2" id="KW-1185">Reference proteome</keyword>
<gene>
    <name evidence="1" type="ORF">BD310DRAFT_1002584</name>
</gene>
<reference evidence="1 2" key="1">
    <citation type="submission" date="2019-01" db="EMBL/GenBank/DDBJ databases">
        <title>Draft genome sequences of three monokaryotic isolates of the white-rot basidiomycete fungus Dichomitus squalens.</title>
        <authorList>
            <consortium name="DOE Joint Genome Institute"/>
            <person name="Lopez S.C."/>
            <person name="Andreopoulos B."/>
            <person name="Pangilinan J."/>
            <person name="Lipzen A."/>
            <person name="Riley R."/>
            <person name="Ahrendt S."/>
            <person name="Ng V."/>
            <person name="Barry K."/>
            <person name="Daum C."/>
            <person name="Grigoriev I.V."/>
            <person name="Hilden K.S."/>
            <person name="Makela M.R."/>
            <person name="de Vries R.P."/>
        </authorList>
    </citation>
    <scope>NUCLEOTIDE SEQUENCE [LARGE SCALE GENOMIC DNA]</scope>
    <source>
        <strain evidence="1 2">CBS 464.89</strain>
    </source>
</reference>
<proteinExistence type="predicted"/>
<dbReference type="AlphaFoldDB" id="A0A4Q9QBP5"/>
<sequence length="135" mass="15801">FCSYSSLSRQLCHRFIATGSKVLGWVPNLPFHIHHLMVRRSRILEILTFLPHSQASAPWFSIGVAFGRVHYLLTEFVSVWFPNSPLGRFRIALLTNPLSTWFRLRNSWSVWSDAGTEAQYLVWRKEWGRKRLGSR</sequence>
<accession>A0A4Q9QBP5</accession>
<dbReference type="STRING" id="114155.A0A4Q9QBP5"/>
<feature type="non-terminal residue" evidence="1">
    <location>
        <position position="1"/>
    </location>
</feature>
<dbReference type="Proteomes" id="UP000292082">
    <property type="component" value="Unassembled WGS sequence"/>
</dbReference>